<comment type="caution">
    <text evidence="5">The sequence shown here is derived from an EMBL/GenBank/DDBJ whole genome shotgun (WGS) entry which is preliminary data.</text>
</comment>
<dbReference type="OrthoDB" id="201051at2759"/>
<dbReference type="EMBL" id="BRYA01000022">
    <property type="protein sequence ID" value="GMI32730.1"/>
    <property type="molecule type" value="Genomic_DNA"/>
</dbReference>
<accession>A0A9W7G4J4</accession>
<organism evidence="5 6">
    <name type="scientific">Triparma columacea</name>
    <dbReference type="NCBI Taxonomy" id="722753"/>
    <lineage>
        <taxon>Eukaryota</taxon>
        <taxon>Sar</taxon>
        <taxon>Stramenopiles</taxon>
        <taxon>Ochrophyta</taxon>
        <taxon>Bolidophyceae</taxon>
        <taxon>Parmales</taxon>
        <taxon>Triparmaceae</taxon>
        <taxon>Triparma</taxon>
    </lineage>
</organism>
<keyword evidence="3" id="KW-0812">Transmembrane</keyword>
<feature type="region of interest" description="Disordered" evidence="2">
    <location>
        <begin position="953"/>
        <end position="980"/>
    </location>
</feature>
<keyword evidence="1" id="KW-0245">EGF-like domain</keyword>
<feature type="transmembrane region" description="Helical" evidence="3">
    <location>
        <begin position="803"/>
        <end position="831"/>
    </location>
</feature>
<dbReference type="PANTHER" id="PTHR46967:SF1">
    <property type="entry name" value="KERATIN-ASSOCIATED PROTEIN 16-1-LIKE"/>
    <property type="match status" value="1"/>
</dbReference>
<feature type="transmembrane region" description="Helical" evidence="3">
    <location>
        <begin position="713"/>
        <end position="735"/>
    </location>
</feature>
<dbReference type="InterPro" id="IPR011641">
    <property type="entry name" value="Tyr-kin_ephrin_A/B_rcpt-like"/>
</dbReference>
<evidence type="ECO:0000256" key="3">
    <source>
        <dbReference type="SAM" id="Phobius"/>
    </source>
</evidence>
<feature type="domain" description="EGF-like" evidence="4">
    <location>
        <begin position="455"/>
        <end position="490"/>
    </location>
</feature>
<evidence type="ECO:0000259" key="4">
    <source>
        <dbReference type="PROSITE" id="PS50026"/>
    </source>
</evidence>
<dbReference type="InterPro" id="IPR009030">
    <property type="entry name" value="Growth_fac_rcpt_cys_sf"/>
</dbReference>
<evidence type="ECO:0000313" key="5">
    <source>
        <dbReference type="EMBL" id="GMI32730.1"/>
    </source>
</evidence>
<protein>
    <recommendedName>
        <fullName evidence="4">EGF-like domain-containing protein</fullName>
    </recommendedName>
</protein>
<dbReference type="AlphaFoldDB" id="A0A9W7G4J4"/>
<dbReference type="Gene3D" id="2.10.50.10">
    <property type="entry name" value="Tumor Necrosis Factor Receptor, subunit A, domain 2"/>
    <property type="match status" value="3"/>
</dbReference>
<reference evidence="6" key="1">
    <citation type="journal article" date="2023" name="Commun. Biol.">
        <title>Genome analysis of Parmales, the sister group of diatoms, reveals the evolutionary specialization of diatoms from phago-mixotrophs to photoautotrophs.</title>
        <authorList>
            <person name="Ban H."/>
            <person name="Sato S."/>
            <person name="Yoshikawa S."/>
            <person name="Yamada K."/>
            <person name="Nakamura Y."/>
            <person name="Ichinomiya M."/>
            <person name="Sato N."/>
            <person name="Blanc-Mathieu R."/>
            <person name="Endo H."/>
            <person name="Kuwata A."/>
            <person name="Ogata H."/>
        </authorList>
    </citation>
    <scope>NUCLEOTIDE SEQUENCE [LARGE SCALE GENOMIC DNA]</scope>
</reference>
<dbReference type="SUPFAM" id="SSF57184">
    <property type="entry name" value="Growth factor receptor domain"/>
    <property type="match status" value="2"/>
</dbReference>
<evidence type="ECO:0000256" key="1">
    <source>
        <dbReference type="PROSITE-ProRule" id="PRU00076"/>
    </source>
</evidence>
<feature type="compositionally biased region" description="Basic and acidic residues" evidence="2">
    <location>
        <begin position="954"/>
        <end position="965"/>
    </location>
</feature>
<dbReference type="Pfam" id="PF07699">
    <property type="entry name" value="Ephrin_rec_like"/>
    <property type="match status" value="2"/>
</dbReference>
<keyword evidence="1" id="KW-1015">Disulfide bond</keyword>
<dbReference type="PANTHER" id="PTHR46967">
    <property type="entry name" value="INSULIN-LIKE GROWTH FACTOR BINDING PROTEIN,N-TERMINAL"/>
    <property type="match status" value="1"/>
</dbReference>
<evidence type="ECO:0000313" key="6">
    <source>
        <dbReference type="Proteomes" id="UP001165065"/>
    </source>
</evidence>
<feature type="transmembrane region" description="Helical" evidence="3">
    <location>
        <begin position="596"/>
        <end position="620"/>
    </location>
</feature>
<keyword evidence="6" id="KW-1185">Reference proteome</keyword>
<dbReference type="Proteomes" id="UP001165065">
    <property type="component" value="Unassembled WGS sequence"/>
</dbReference>
<proteinExistence type="predicted"/>
<sequence>MFDGSGYSGSSLSTTQCTVCPSGRYTEGTGEYVRGGNPCPGACQAGKYSETVGASDDSTCKDCGAGKYTDTEGASTCEDCAPGTYKETAGTSSCQNCEGSTYTSIPGQTSCASCTGGTWANTDNTGCTSDMTCAVGSGQAAAGGNCEVCPVGKYNGAEDDSQCIACPAGKFIPNTGSTAITDCEACPIGRYSVEHAALGECTACSPGKHNANTGATLESDCLDCSTGKYMETEAAENCVFCPSGKINPSTTGASSVSSCLDCQAGEGASNGSTECANCVAGKYGPPGGLGCFECGRGKFISTEGATSETQCSLCPIGKSSPATGLPSSCESCQLGRYAPAEGYAQCAICDPGTACEEEATEMQSCSAGSFSGAGAGTCTICGPTAIAPDPSTPSCLACDANQVANANRTECVCQQGFYTGLVANEATPVPKGVSPDTPGMTLQTLDLLPGHYRTNSNSTEILPCLNEDHCVGGSDPSSYCAEGYTGPLCAVCSSGYAAIGAGESLSCNQCSGSSTATVAVGVLLIVFLLSAVLVYRFKETSLVRGRLQSFDSAISVASEKFEKVQPVIKIVFSYFQVVNGLGFLFGIKFPPIYSRVTSFIGGIVSLDFISFLPLGCMAPADFYSSLLAYTALPLFFSACLIGYYVSLSKKTDEKSVSTRNKIFETFLAITFVLLPSVSIKVFSTFACHNFDDGSRYLIVDYSIDCNASTHSLYWLYSGLMVLLYPVGVPFMYWYLLWKKRGLLSCNHRMKEMEMSEDRALESALKEREANEEKHKTLKALSFLYGSYEPKYWWFEVFETLRKLVLTGFLVFVAPGTAAQVLFSLVMCINAMRVYSVKKPFIDDFNDKFSEVAQWQLFYTLLAALAMKVNLDNENLQNRRYFDILLTLLQFVPALFLTIKNVLEAREATIQRKVGHSDDNIGGEGKEEEGLELGYVESPVTNASARRTFTNVVSTREDRSLSKQEVELGGEAVSKHEKRKG</sequence>
<evidence type="ECO:0000256" key="2">
    <source>
        <dbReference type="SAM" id="MobiDB-lite"/>
    </source>
</evidence>
<keyword evidence="3" id="KW-0472">Membrane</keyword>
<dbReference type="InterPro" id="IPR000742">
    <property type="entry name" value="EGF"/>
</dbReference>
<name>A0A9W7G4J4_9STRA</name>
<feature type="disulfide bond" evidence="1">
    <location>
        <begin position="480"/>
        <end position="489"/>
    </location>
</feature>
<comment type="caution">
    <text evidence="1">Lacks conserved residue(s) required for the propagation of feature annotation.</text>
</comment>
<feature type="transmembrane region" description="Helical" evidence="3">
    <location>
        <begin position="626"/>
        <end position="645"/>
    </location>
</feature>
<dbReference type="SMART" id="SM01411">
    <property type="entry name" value="Ephrin_rec_like"/>
    <property type="match status" value="7"/>
</dbReference>
<keyword evidence="3" id="KW-1133">Transmembrane helix</keyword>
<dbReference type="PROSITE" id="PS50026">
    <property type="entry name" value="EGF_3"/>
    <property type="match status" value="1"/>
</dbReference>
<feature type="transmembrane region" description="Helical" evidence="3">
    <location>
        <begin position="516"/>
        <end position="537"/>
    </location>
</feature>
<feature type="transmembrane region" description="Helical" evidence="3">
    <location>
        <begin position="666"/>
        <end position="686"/>
    </location>
</feature>
<gene>
    <name evidence="5" type="ORF">TrCOL_g5733</name>
</gene>